<reference evidence="2 3" key="1">
    <citation type="journal article" date="2021" name="bioRxiv">
        <title>Chromosome-scale and haplotype-resolved genome assembly of a tetraploid potato cultivar.</title>
        <authorList>
            <person name="Sun H."/>
            <person name="Jiao W.-B."/>
            <person name="Krause K."/>
            <person name="Campoy J.A."/>
            <person name="Goel M."/>
            <person name="Folz-Donahue K."/>
            <person name="Kukat C."/>
            <person name="Huettel B."/>
            <person name="Schneeberger K."/>
        </authorList>
    </citation>
    <scope>NUCLEOTIDE SEQUENCE [LARGE SCALE GENOMIC DNA]</scope>
    <source>
        <strain evidence="2">SolTubOtavaFocal</strain>
        <tissue evidence="2">Leaves</tissue>
    </source>
</reference>
<feature type="compositionally biased region" description="Polar residues" evidence="1">
    <location>
        <begin position="122"/>
        <end position="132"/>
    </location>
</feature>
<feature type="compositionally biased region" description="Basic and acidic residues" evidence="1">
    <location>
        <begin position="137"/>
        <end position="151"/>
    </location>
</feature>
<accession>A0ABQ7W737</accession>
<organism evidence="2 3">
    <name type="scientific">Solanum tuberosum</name>
    <name type="common">Potato</name>
    <dbReference type="NCBI Taxonomy" id="4113"/>
    <lineage>
        <taxon>Eukaryota</taxon>
        <taxon>Viridiplantae</taxon>
        <taxon>Streptophyta</taxon>
        <taxon>Embryophyta</taxon>
        <taxon>Tracheophyta</taxon>
        <taxon>Spermatophyta</taxon>
        <taxon>Magnoliopsida</taxon>
        <taxon>eudicotyledons</taxon>
        <taxon>Gunneridae</taxon>
        <taxon>Pentapetalae</taxon>
        <taxon>asterids</taxon>
        <taxon>lamiids</taxon>
        <taxon>Solanales</taxon>
        <taxon>Solanaceae</taxon>
        <taxon>Solanoideae</taxon>
        <taxon>Solaneae</taxon>
        <taxon>Solanum</taxon>
    </lineage>
</organism>
<comment type="caution">
    <text evidence="2">The sequence shown here is derived from an EMBL/GenBank/DDBJ whole genome shotgun (WGS) entry which is preliminary data.</text>
</comment>
<evidence type="ECO:0000313" key="2">
    <source>
        <dbReference type="EMBL" id="KAH0776554.1"/>
    </source>
</evidence>
<gene>
    <name evidence="2" type="ORF">KY290_007965</name>
</gene>
<protein>
    <submittedName>
        <fullName evidence="2">Uncharacterized protein</fullName>
    </submittedName>
</protein>
<sequence length="173" mass="19501">MFQGTQVVAEELDTQDIKGPNNLKLILVIVSQVDTVDYAQQDNNSPNDANSKDVDQQATKINAGQEHYGDVEENVLSDQEVSESLPPMITNQKCIQLYVELNEVLPITYEDKKNIQSDEETTGQSHNRNQEGGQLIDELKEDMIIAQREEQELQDQSSSEDCIVARHGEKQKL</sequence>
<proteinExistence type="predicted"/>
<feature type="region of interest" description="Disordered" evidence="1">
    <location>
        <begin position="116"/>
        <end position="173"/>
    </location>
</feature>
<dbReference type="Proteomes" id="UP000826656">
    <property type="component" value="Unassembled WGS sequence"/>
</dbReference>
<evidence type="ECO:0000313" key="3">
    <source>
        <dbReference type="Proteomes" id="UP000826656"/>
    </source>
</evidence>
<feature type="compositionally biased region" description="Basic and acidic residues" evidence="1">
    <location>
        <begin position="163"/>
        <end position="173"/>
    </location>
</feature>
<name>A0ABQ7W737_SOLTU</name>
<evidence type="ECO:0000256" key="1">
    <source>
        <dbReference type="SAM" id="MobiDB-lite"/>
    </source>
</evidence>
<dbReference type="EMBL" id="JAIVGD010000003">
    <property type="protein sequence ID" value="KAH0776554.1"/>
    <property type="molecule type" value="Genomic_DNA"/>
</dbReference>
<keyword evidence="3" id="KW-1185">Reference proteome</keyword>